<feature type="transmembrane region" description="Helical" evidence="7">
    <location>
        <begin position="7"/>
        <end position="28"/>
    </location>
</feature>
<name>A0AAD1VKZ4_PELCU</name>
<feature type="transmembrane region" description="Helical" evidence="7">
    <location>
        <begin position="376"/>
        <end position="398"/>
    </location>
</feature>
<dbReference type="InterPro" id="IPR037185">
    <property type="entry name" value="EmrE-like"/>
</dbReference>
<dbReference type="Proteomes" id="UP001295444">
    <property type="component" value="Chromosome 01"/>
</dbReference>
<feature type="transmembrane region" description="Helical" evidence="7">
    <location>
        <begin position="497"/>
        <end position="522"/>
    </location>
</feature>
<evidence type="ECO:0000256" key="2">
    <source>
        <dbReference type="ARBA" id="ARBA00007230"/>
    </source>
</evidence>
<sequence>MDEETKLPTVGLSVAVFSSFLNGSTFVLQKKGILRARTRGVSYLTDTIWWAGTISMALGQIGNFLAYTAAPAVLVTPLGALGIPFGSLLASYILKEKLNFLGKLGCLLSCVGSIILVIHSPKSESITSRADLEEKMTNPVFLIYLGVVLLVLILLIFWIAPVHGDKNIMVYIGVCSLLGTFTVPCTKGIGLVAQDAFNSSPTSTRATYVFLTLVAVLGCSILIQFRYINKALESFDSCIFSAIYYVTFTTLVLLATAILFQEWNKVGAVDFLAIVCGFTTISTGVVLIQMFKELRLMSQIYKTASVITRHDNLNNGWDPIPFIEGKYDFYIGLGLAISSSLFIGGSFILKKKGLLRLARKGSMRAGQGGHAYLKEWLWWAGLISMGAGEVANFAAYAFAPATLVTPLGALSVLVSAILSSYFLSERLNLHGKIGCLLSILGSTVMVIHAPKEEEIENLNAMSIKLADPGFLIFATAVVMVSLILIFVVGPRHGQSNILVYIAICSVIGALSVSCVKGLGIAIKGFFHGEPILRHPIFWILLFSLIVCVSTQINYLNRALDIFNTSLVTPIYYVFFTTSVLTCSAILFKEWQHMSTNDMIGSFSGFLTIIIGIFLLHAFKDITFSLSNLPVSLRKDDRLLNGSLSSTVYEHLNGDEESQTRDNELQKNESLSSRRNGSLAAF</sequence>
<dbReference type="SUPFAM" id="SSF103481">
    <property type="entry name" value="Multidrug resistance efflux transporter EmrE"/>
    <property type="match status" value="2"/>
</dbReference>
<feature type="compositionally biased region" description="Basic and acidic residues" evidence="6">
    <location>
        <begin position="654"/>
        <end position="666"/>
    </location>
</feature>
<evidence type="ECO:0000256" key="1">
    <source>
        <dbReference type="ARBA" id="ARBA00004141"/>
    </source>
</evidence>
<feature type="region of interest" description="Disordered" evidence="6">
    <location>
        <begin position="654"/>
        <end position="681"/>
    </location>
</feature>
<feature type="transmembrane region" description="Helical" evidence="7">
    <location>
        <begin position="271"/>
        <end position="291"/>
    </location>
</feature>
<feature type="transmembrane region" description="Helical" evidence="7">
    <location>
        <begin position="207"/>
        <end position="227"/>
    </location>
</feature>
<keyword evidence="3 7" id="KW-0812">Transmembrane</keyword>
<evidence type="ECO:0000256" key="7">
    <source>
        <dbReference type="SAM" id="Phobius"/>
    </source>
</evidence>
<keyword evidence="9" id="KW-1185">Reference proteome</keyword>
<evidence type="ECO:0000256" key="4">
    <source>
        <dbReference type="ARBA" id="ARBA00022989"/>
    </source>
</evidence>
<feature type="transmembrane region" description="Helical" evidence="7">
    <location>
        <begin position="566"/>
        <end position="587"/>
    </location>
</feature>
<feature type="transmembrane region" description="Helical" evidence="7">
    <location>
        <begin position="48"/>
        <end position="66"/>
    </location>
</feature>
<organism evidence="8 9">
    <name type="scientific">Pelobates cultripes</name>
    <name type="common">Western spadefoot toad</name>
    <dbReference type="NCBI Taxonomy" id="61616"/>
    <lineage>
        <taxon>Eukaryota</taxon>
        <taxon>Metazoa</taxon>
        <taxon>Chordata</taxon>
        <taxon>Craniata</taxon>
        <taxon>Vertebrata</taxon>
        <taxon>Euteleostomi</taxon>
        <taxon>Amphibia</taxon>
        <taxon>Batrachia</taxon>
        <taxon>Anura</taxon>
        <taxon>Pelobatoidea</taxon>
        <taxon>Pelobatidae</taxon>
        <taxon>Pelobates</taxon>
    </lineage>
</organism>
<evidence type="ECO:0000256" key="6">
    <source>
        <dbReference type="SAM" id="MobiDB-lite"/>
    </source>
</evidence>
<feature type="transmembrane region" description="Helical" evidence="7">
    <location>
        <begin position="470"/>
        <end position="490"/>
    </location>
</feature>
<protein>
    <submittedName>
        <fullName evidence="8">Magnesium transporter NIPA2</fullName>
    </submittedName>
</protein>
<accession>A0AAD1VKZ4</accession>
<feature type="transmembrane region" description="Helical" evidence="7">
    <location>
        <begin position="140"/>
        <end position="162"/>
    </location>
</feature>
<feature type="transmembrane region" description="Helical" evidence="7">
    <location>
        <begin position="73"/>
        <end position="94"/>
    </location>
</feature>
<dbReference type="InterPro" id="IPR008521">
    <property type="entry name" value="Mg_trans_NIPA"/>
</dbReference>
<feature type="transmembrane region" description="Helical" evidence="7">
    <location>
        <begin position="534"/>
        <end position="554"/>
    </location>
</feature>
<dbReference type="GO" id="GO:0015095">
    <property type="term" value="F:magnesium ion transmembrane transporter activity"/>
    <property type="evidence" value="ECO:0007669"/>
    <property type="project" value="InterPro"/>
</dbReference>
<evidence type="ECO:0000313" key="9">
    <source>
        <dbReference type="Proteomes" id="UP001295444"/>
    </source>
</evidence>
<evidence type="ECO:0000256" key="3">
    <source>
        <dbReference type="ARBA" id="ARBA00022692"/>
    </source>
</evidence>
<feature type="transmembrane region" description="Helical" evidence="7">
    <location>
        <begin position="100"/>
        <end position="119"/>
    </location>
</feature>
<dbReference type="PANTHER" id="PTHR12570">
    <property type="match status" value="1"/>
</dbReference>
<keyword evidence="5 7" id="KW-0472">Membrane</keyword>
<dbReference type="AlphaFoldDB" id="A0AAD1VKZ4"/>
<dbReference type="EMBL" id="OW240912">
    <property type="protein sequence ID" value="CAH2223394.1"/>
    <property type="molecule type" value="Genomic_DNA"/>
</dbReference>
<feature type="transmembrane region" description="Helical" evidence="7">
    <location>
        <begin position="329"/>
        <end position="349"/>
    </location>
</feature>
<comment type="subcellular location">
    <subcellularLocation>
        <location evidence="1">Membrane</location>
        <topology evidence="1">Multi-pass membrane protein</topology>
    </subcellularLocation>
</comment>
<feature type="transmembrane region" description="Helical" evidence="7">
    <location>
        <begin position="404"/>
        <end position="424"/>
    </location>
</feature>
<evidence type="ECO:0000313" key="8">
    <source>
        <dbReference type="EMBL" id="CAH2223394.1"/>
    </source>
</evidence>
<keyword evidence="4 7" id="KW-1133">Transmembrane helix</keyword>
<gene>
    <name evidence="8" type="ORF">PECUL_23A037600</name>
</gene>
<comment type="similarity">
    <text evidence="2">Belongs to the NIPA family.</text>
</comment>
<reference evidence="8" key="1">
    <citation type="submission" date="2022-03" db="EMBL/GenBank/DDBJ databases">
        <authorList>
            <person name="Alioto T."/>
            <person name="Alioto T."/>
            <person name="Gomez Garrido J."/>
        </authorList>
    </citation>
    <scope>NUCLEOTIDE SEQUENCE</scope>
</reference>
<dbReference type="PANTHER" id="PTHR12570:SF1">
    <property type="entry name" value="MAGNESIUM TRANSPORTER NIPA2"/>
    <property type="match status" value="1"/>
</dbReference>
<feature type="transmembrane region" description="Helical" evidence="7">
    <location>
        <begin position="599"/>
        <end position="618"/>
    </location>
</feature>
<dbReference type="Pfam" id="PF05653">
    <property type="entry name" value="Mg_trans_NIPA"/>
    <property type="match status" value="2"/>
</dbReference>
<evidence type="ECO:0000256" key="5">
    <source>
        <dbReference type="ARBA" id="ARBA00023136"/>
    </source>
</evidence>
<proteinExistence type="inferred from homology"/>
<feature type="transmembrane region" description="Helical" evidence="7">
    <location>
        <begin position="239"/>
        <end position="259"/>
    </location>
</feature>
<dbReference type="GO" id="GO:0016020">
    <property type="term" value="C:membrane"/>
    <property type="evidence" value="ECO:0007669"/>
    <property type="project" value="UniProtKB-SubCell"/>
</dbReference>